<reference evidence="3 4" key="1">
    <citation type="submission" date="2015-02" db="EMBL/GenBank/DDBJ databases">
        <title>Draft genome of a novel marine cyanobacterium (Chroococcales) isolated from South Atlantic Ocean.</title>
        <authorList>
            <person name="Rigonato J."/>
            <person name="Alvarenga D.O."/>
            <person name="Branco L.H."/>
            <person name="Varani A.M."/>
            <person name="Brandini F.P."/>
            <person name="Fiore M.F."/>
        </authorList>
    </citation>
    <scope>NUCLEOTIDE SEQUENCE [LARGE SCALE GENOMIC DNA]</scope>
    <source>
        <strain evidence="3 4">CENA595</strain>
    </source>
</reference>
<dbReference type="AlphaFoldDB" id="A0A0D8ZTH1"/>
<dbReference type="PANTHER" id="PTHR44520">
    <property type="entry name" value="RESPONSE REGULATOR RCP1-RELATED"/>
    <property type="match status" value="1"/>
</dbReference>
<evidence type="ECO:0000256" key="1">
    <source>
        <dbReference type="PROSITE-ProRule" id="PRU00169"/>
    </source>
</evidence>
<dbReference type="EMBL" id="JYON01000007">
    <property type="protein sequence ID" value="KJH72040.1"/>
    <property type="molecule type" value="Genomic_DNA"/>
</dbReference>
<gene>
    <name evidence="3" type="ORF">UH38_08135</name>
</gene>
<dbReference type="CDD" id="cd17557">
    <property type="entry name" value="REC_Rcp-like"/>
    <property type="match status" value="1"/>
</dbReference>
<dbReference type="GO" id="GO:0000160">
    <property type="term" value="P:phosphorelay signal transduction system"/>
    <property type="evidence" value="ECO:0007669"/>
    <property type="project" value="InterPro"/>
</dbReference>
<dbReference type="InterPro" id="IPR011006">
    <property type="entry name" value="CheY-like_superfamily"/>
</dbReference>
<dbReference type="STRING" id="1618023.UH38_08135"/>
<name>A0A0D8ZTH1_9CYAN</name>
<keyword evidence="4" id="KW-1185">Reference proteome</keyword>
<dbReference type="Proteomes" id="UP000032452">
    <property type="component" value="Unassembled WGS sequence"/>
</dbReference>
<dbReference type="Gene3D" id="3.40.50.2300">
    <property type="match status" value="1"/>
</dbReference>
<dbReference type="PATRIC" id="fig|1618023.3.peg.3358"/>
<dbReference type="PROSITE" id="PS50110">
    <property type="entry name" value="RESPONSE_REGULATORY"/>
    <property type="match status" value="1"/>
</dbReference>
<feature type="modified residue" description="4-aspartylphosphate" evidence="1">
    <location>
        <position position="69"/>
    </location>
</feature>
<evidence type="ECO:0000313" key="4">
    <source>
        <dbReference type="Proteomes" id="UP000032452"/>
    </source>
</evidence>
<dbReference type="Pfam" id="PF00072">
    <property type="entry name" value="Response_reg"/>
    <property type="match status" value="1"/>
</dbReference>
<sequence length="151" mass="17127">MTPNLAESLLVIEDSDEDFVAFVRVARKSSITNPIYRCCDGEDALDFLYHTGKYVDASKAPRPAMILLDLNLPGMDGREVLWNVKQDRDLQLIPIVVFTTSSNPTDVETCYQKGVNGYIVKPIDTTRLIWTVQLFINYWFEASVLPHQIEG</sequence>
<feature type="domain" description="Response regulatory" evidence="2">
    <location>
        <begin position="8"/>
        <end position="136"/>
    </location>
</feature>
<keyword evidence="1" id="KW-0597">Phosphoprotein</keyword>
<dbReference type="OrthoDB" id="9793918at2"/>
<protein>
    <submittedName>
        <fullName evidence="3">Chemotaxis protein CheY</fullName>
    </submittedName>
</protein>
<comment type="caution">
    <text evidence="3">The sequence shown here is derived from an EMBL/GenBank/DDBJ whole genome shotgun (WGS) entry which is preliminary data.</text>
</comment>
<proteinExistence type="predicted"/>
<dbReference type="SUPFAM" id="SSF52172">
    <property type="entry name" value="CheY-like"/>
    <property type="match status" value="1"/>
</dbReference>
<evidence type="ECO:0000259" key="2">
    <source>
        <dbReference type="PROSITE" id="PS50110"/>
    </source>
</evidence>
<evidence type="ECO:0000313" key="3">
    <source>
        <dbReference type="EMBL" id="KJH72040.1"/>
    </source>
</evidence>
<dbReference type="InterPro" id="IPR001789">
    <property type="entry name" value="Sig_transdc_resp-reg_receiver"/>
</dbReference>
<organism evidence="3 4">
    <name type="scientific">Aliterella atlantica CENA595</name>
    <dbReference type="NCBI Taxonomy" id="1618023"/>
    <lineage>
        <taxon>Bacteria</taxon>
        <taxon>Bacillati</taxon>
        <taxon>Cyanobacteriota</taxon>
        <taxon>Cyanophyceae</taxon>
        <taxon>Chroococcidiopsidales</taxon>
        <taxon>Aliterellaceae</taxon>
        <taxon>Aliterella</taxon>
    </lineage>
</organism>
<dbReference type="InterPro" id="IPR052893">
    <property type="entry name" value="TCS_response_regulator"/>
</dbReference>
<dbReference type="RefSeq" id="WP_045054161.1">
    <property type="nucleotide sequence ID" value="NZ_CAWMDP010000040.1"/>
</dbReference>
<accession>A0A0D8ZTH1</accession>
<dbReference type="SMART" id="SM00448">
    <property type="entry name" value="REC"/>
    <property type="match status" value="1"/>
</dbReference>